<dbReference type="RefSeq" id="WP_336404828.1">
    <property type="nucleotide sequence ID" value="NZ_JBAPLU010000012.1"/>
</dbReference>
<dbReference type="PANTHER" id="PTHR43877">
    <property type="entry name" value="AMINOALKYLPHOSPHONATE N-ACETYLTRANSFERASE-RELATED-RELATED"/>
    <property type="match status" value="1"/>
</dbReference>
<keyword evidence="6" id="KW-1185">Reference proteome</keyword>
<dbReference type="Gene3D" id="3.40.630.30">
    <property type="match status" value="1"/>
</dbReference>
<protein>
    <submittedName>
        <fullName evidence="5">GNAT family N-acetyltransferase</fullName>
        <ecNumber evidence="5">2.3.1.-</ecNumber>
    </submittedName>
</protein>
<dbReference type="EC" id="2.3.1.-" evidence="5"/>
<keyword evidence="1 5" id="KW-0808">Transferase</keyword>
<organism evidence="5 6">
    <name type="scientific">Klenkia sesuvii</name>
    <dbReference type="NCBI Taxonomy" id="3103137"/>
    <lineage>
        <taxon>Bacteria</taxon>
        <taxon>Bacillati</taxon>
        <taxon>Actinomycetota</taxon>
        <taxon>Actinomycetes</taxon>
        <taxon>Geodermatophilales</taxon>
        <taxon>Geodermatophilaceae</taxon>
        <taxon>Klenkia</taxon>
    </lineage>
</organism>
<proteinExistence type="predicted"/>
<keyword evidence="2 5" id="KW-0012">Acyltransferase</keyword>
<feature type="compositionally biased region" description="Basic and acidic residues" evidence="3">
    <location>
        <begin position="92"/>
        <end position="106"/>
    </location>
</feature>
<feature type="domain" description="N-acetyltransferase" evidence="4">
    <location>
        <begin position="9"/>
        <end position="203"/>
    </location>
</feature>
<dbReference type="GO" id="GO:0016746">
    <property type="term" value="F:acyltransferase activity"/>
    <property type="evidence" value="ECO:0007669"/>
    <property type="project" value="UniProtKB-KW"/>
</dbReference>
<evidence type="ECO:0000256" key="1">
    <source>
        <dbReference type="ARBA" id="ARBA00022679"/>
    </source>
</evidence>
<dbReference type="EMBL" id="JBAPLU010000012">
    <property type="protein sequence ID" value="MEI4272699.1"/>
    <property type="molecule type" value="Genomic_DNA"/>
</dbReference>
<dbReference type="InterPro" id="IPR016181">
    <property type="entry name" value="Acyl_CoA_acyltransferase"/>
</dbReference>
<reference evidence="5 6" key="1">
    <citation type="submission" date="2024-03" db="EMBL/GenBank/DDBJ databases">
        <title>Draft genome sequence of Klenkia sp. LSe6-5.</title>
        <authorList>
            <person name="Duangmal K."/>
            <person name="Chantavorakit T."/>
        </authorList>
    </citation>
    <scope>NUCLEOTIDE SEQUENCE [LARGE SCALE GENOMIC DNA]</scope>
    <source>
        <strain evidence="5 6">LSe6-5</strain>
    </source>
</reference>
<evidence type="ECO:0000259" key="4">
    <source>
        <dbReference type="PROSITE" id="PS51186"/>
    </source>
</evidence>
<evidence type="ECO:0000313" key="6">
    <source>
        <dbReference type="Proteomes" id="UP001361570"/>
    </source>
</evidence>
<dbReference type="PANTHER" id="PTHR43877:SF1">
    <property type="entry name" value="ACETYLTRANSFERASE"/>
    <property type="match status" value="1"/>
</dbReference>
<dbReference type="InterPro" id="IPR050832">
    <property type="entry name" value="Bact_Acetyltransf"/>
</dbReference>
<evidence type="ECO:0000256" key="3">
    <source>
        <dbReference type="SAM" id="MobiDB-lite"/>
    </source>
</evidence>
<sequence>MQLTGRADFSVRPATPDDAAEVARVQEVTWRTAFRAFLPAAVLDEWDADAVAAAWRDAVTAPPTPGHGVLVAQEGAAVVGFVAYGPAELSPAERSRAERPRAELPRAEAPSGDGPAGELTALLVEPRWGRRGHGSRLLAAAVDVLAAAGVRELCMWVPDDDTVTPRFLASAGWAADSWTRGLEADGRTIRERRWHALIAEDGEQA</sequence>
<dbReference type="Pfam" id="PF00583">
    <property type="entry name" value="Acetyltransf_1"/>
    <property type="match status" value="1"/>
</dbReference>
<dbReference type="InterPro" id="IPR000182">
    <property type="entry name" value="GNAT_dom"/>
</dbReference>
<feature type="region of interest" description="Disordered" evidence="3">
    <location>
        <begin position="92"/>
        <end position="117"/>
    </location>
</feature>
<dbReference type="Proteomes" id="UP001361570">
    <property type="component" value="Unassembled WGS sequence"/>
</dbReference>
<gene>
    <name evidence="5" type="ORF">TEK04_13290</name>
</gene>
<accession>A0ABU8DV48</accession>
<evidence type="ECO:0000256" key="2">
    <source>
        <dbReference type="ARBA" id="ARBA00023315"/>
    </source>
</evidence>
<name>A0ABU8DV48_9ACTN</name>
<dbReference type="SUPFAM" id="SSF55729">
    <property type="entry name" value="Acyl-CoA N-acyltransferases (Nat)"/>
    <property type="match status" value="1"/>
</dbReference>
<dbReference type="PROSITE" id="PS51186">
    <property type="entry name" value="GNAT"/>
    <property type="match status" value="1"/>
</dbReference>
<comment type="caution">
    <text evidence="5">The sequence shown here is derived from an EMBL/GenBank/DDBJ whole genome shotgun (WGS) entry which is preliminary data.</text>
</comment>
<evidence type="ECO:0000313" key="5">
    <source>
        <dbReference type="EMBL" id="MEI4272699.1"/>
    </source>
</evidence>